<dbReference type="SMART" id="SM00220">
    <property type="entry name" value="S_TKc"/>
    <property type="match status" value="1"/>
</dbReference>
<dbReference type="Gene3D" id="3.30.200.20">
    <property type="entry name" value="Phosphorylase Kinase, domain 1"/>
    <property type="match status" value="1"/>
</dbReference>
<sequence>MEESDYASSPYASLSSESENYQQAATSAINAPPVHEPEFKPGDSICDKYLVKRHLGSGASGDVYLVQNPVGLDEALKIMPADMSNSPRAREVLIGELSILRNLHHENVMDVYEIDVLPGTDRVFFTSEYLTDHNLFDLFHKAKSSGRELRPEIVLLWMHDVAKALTYIHGKDVVHGDIKPNNILLDQEDHVKLCDFGFAYRLLPNRKSTIHSRHQLEVGGTILFASPEQRDVLIHRLSTTVGKSSDVYSFGATLAFLLSGGYPDPGNPISVFLKSRKITAKLDAFIGTCCRKDPEERFADGQQLMEAYLKLLSFIQKQEPQFFTTDLQRSVQEMRELDGPLADLTLERDFVPGEFNDTPPPPLWNRVLLIILLIAVLTLAELNFNLTGVFESNEPPVSVYDDSPFGNRTTITQSRADILSSRSQPDPSPAPGSSDLSELMTEIDRPADEAEVDPLPPQDASEEIVDAQPQVVTTESAPSEKTPEPSASPATQQQVANPSPPPKSAATAEPSRQKPASLHFSDWMFGQFLIEHHDTNRDGVLDREEAKSIQRLQLAGNRKIRNLAGIDQLTELVYLDCSNMGLKRLPKLPSRLRYLDCSNNQLSELPFGWPRFLMYLDCSDNNLREINWLPDYLETLNVSGNQLRNLPLLPEPLITLICHGNYFETARNWAREWPCAE</sequence>
<evidence type="ECO:0000256" key="6">
    <source>
        <dbReference type="ARBA" id="ARBA00022777"/>
    </source>
</evidence>
<dbReference type="KEGG" id="scor:J3U87_21525"/>
<dbReference type="InterPro" id="IPR008271">
    <property type="entry name" value="Ser/Thr_kinase_AS"/>
</dbReference>
<dbReference type="SMART" id="SM00364">
    <property type="entry name" value="LRR_BAC"/>
    <property type="match status" value="3"/>
</dbReference>
<dbReference type="GO" id="GO:0004674">
    <property type="term" value="F:protein serine/threonine kinase activity"/>
    <property type="evidence" value="ECO:0007669"/>
    <property type="project" value="UniProtKB-EC"/>
</dbReference>
<keyword evidence="7" id="KW-0067">ATP-binding</keyword>
<evidence type="ECO:0000256" key="8">
    <source>
        <dbReference type="SAM" id="MobiDB-lite"/>
    </source>
</evidence>
<evidence type="ECO:0000313" key="11">
    <source>
        <dbReference type="Proteomes" id="UP000663929"/>
    </source>
</evidence>
<reference evidence="10" key="1">
    <citation type="submission" date="2021-03" db="EMBL/GenBank/DDBJ databases">
        <title>Acanthopleuribacteraceae sp. M133.</title>
        <authorList>
            <person name="Wang G."/>
        </authorList>
    </citation>
    <scope>NUCLEOTIDE SEQUENCE</scope>
    <source>
        <strain evidence="10">M133</strain>
    </source>
</reference>
<dbReference type="PANTHER" id="PTHR43671">
    <property type="entry name" value="SERINE/THREONINE-PROTEIN KINASE NEK"/>
    <property type="match status" value="1"/>
</dbReference>
<name>A0A8A4TNK7_SULCO</name>
<keyword evidence="11" id="KW-1185">Reference proteome</keyword>
<dbReference type="EC" id="2.7.11.1" evidence="1"/>
<dbReference type="SUPFAM" id="SSF52058">
    <property type="entry name" value="L domain-like"/>
    <property type="match status" value="1"/>
</dbReference>
<feature type="region of interest" description="Disordered" evidence="8">
    <location>
        <begin position="1"/>
        <end position="36"/>
    </location>
</feature>
<dbReference type="GO" id="GO:0005524">
    <property type="term" value="F:ATP binding"/>
    <property type="evidence" value="ECO:0007669"/>
    <property type="project" value="UniProtKB-KW"/>
</dbReference>
<dbReference type="InterPro" id="IPR011009">
    <property type="entry name" value="Kinase-like_dom_sf"/>
</dbReference>
<feature type="region of interest" description="Disordered" evidence="8">
    <location>
        <begin position="415"/>
        <end position="436"/>
    </location>
</feature>
<feature type="region of interest" description="Disordered" evidence="8">
    <location>
        <begin position="472"/>
        <end position="515"/>
    </location>
</feature>
<accession>A0A8A4TNK7</accession>
<evidence type="ECO:0000313" key="10">
    <source>
        <dbReference type="EMBL" id="QTD48175.1"/>
    </source>
</evidence>
<keyword evidence="4" id="KW-0677">Repeat</keyword>
<evidence type="ECO:0000256" key="2">
    <source>
        <dbReference type="ARBA" id="ARBA00022614"/>
    </source>
</evidence>
<protein>
    <recommendedName>
        <fullName evidence="1">non-specific serine/threonine protein kinase</fullName>
        <ecNumber evidence="1">2.7.11.1</ecNumber>
    </recommendedName>
</protein>
<gene>
    <name evidence="10" type="ORF">J3U87_21525</name>
</gene>
<keyword evidence="5" id="KW-0547">Nucleotide-binding</keyword>
<feature type="compositionally biased region" description="Polar residues" evidence="8">
    <location>
        <begin position="20"/>
        <end position="29"/>
    </location>
</feature>
<dbReference type="InterPro" id="IPR000719">
    <property type="entry name" value="Prot_kinase_dom"/>
</dbReference>
<dbReference type="Pfam" id="PF00069">
    <property type="entry name" value="Pkinase"/>
    <property type="match status" value="1"/>
</dbReference>
<evidence type="ECO:0000259" key="9">
    <source>
        <dbReference type="PROSITE" id="PS50011"/>
    </source>
</evidence>
<dbReference type="Gene3D" id="1.10.510.10">
    <property type="entry name" value="Transferase(Phosphotransferase) domain 1"/>
    <property type="match status" value="1"/>
</dbReference>
<dbReference type="EMBL" id="CP071793">
    <property type="protein sequence ID" value="QTD48175.1"/>
    <property type="molecule type" value="Genomic_DNA"/>
</dbReference>
<evidence type="ECO:0000256" key="7">
    <source>
        <dbReference type="ARBA" id="ARBA00022840"/>
    </source>
</evidence>
<dbReference type="InterPro" id="IPR032675">
    <property type="entry name" value="LRR_dom_sf"/>
</dbReference>
<organism evidence="10 11">
    <name type="scientific">Sulfidibacter corallicola</name>
    <dbReference type="NCBI Taxonomy" id="2818388"/>
    <lineage>
        <taxon>Bacteria</taxon>
        <taxon>Pseudomonadati</taxon>
        <taxon>Acidobacteriota</taxon>
        <taxon>Holophagae</taxon>
        <taxon>Acanthopleuribacterales</taxon>
        <taxon>Acanthopleuribacteraceae</taxon>
        <taxon>Sulfidibacter</taxon>
    </lineage>
</organism>
<feature type="compositionally biased region" description="Polar residues" evidence="8">
    <location>
        <begin position="415"/>
        <end position="425"/>
    </location>
</feature>
<keyword evidence="2" id="KW-0433">Leucine-rich repeat</keyword>
<dbReference type="PROSITE" id="PS00108">
    <property type="entry name" value="PROTEIN_KINASE_ST"/>
    <property type="match status" value="1"/>
</dbReference>
<evidence type="ECO:0000256" key="5">
    <source>
        <dbReference type="ARBA" id="ARBA00022741"/>
    </source>
</evidence>
<dbReference type="Gene3D" id="3.80.10.10">
    <property type="entry name" value="Ribonuclease Inhibitor"/>
    <property type="match status" value="1"/>
</dbReference>
<feature type="compositionally biased region" description="Polar residues" evidence="8">
    <location>
        <begin position="488"/>
        <end position="497"/>
    </location>
</feature>
<dbReference type="PROSITE" id="PS50011">
    <property type="entry name" value="PROTEIN_KINASE_DOM"/>
    <property type="match status" value="1"/>
</dbReference>
<keyword evidence="3" id="KW-0808">Transferase</keyword>
<dbReference type="CDD" id="cd14014">
    <property type="entry name" value="STKc_PknB_like"/>
    <property type="match status" value="1"/>
</dbReference>
<dbReference type="AlphaFoldDB" id="A0A8A4TNK7"/>
<dbReference type="RefSeq" id="WP_237377833.1">
    <property type="nucleotide sequence ID" value="NZ_CP071793.1"/>
</dbReference>
<evidence type="ECO:0000256" key="4">
    <source>
        <dbReference type="ARBA" id="ARBA00022737"/>
    </source>
</evidence>
<dbReference type="InterPro" id="IPR001611">
    <property type="entry name" value="Leu-rich_rpt"/>
</dbReference>
<dbReference type="PROSITE" id="PS51450">
    <property type="entry name" value="LRR"/>
    <property type="match status" value="1"/>
</dbReference>
<feature type="domain" description="Protein kinase" evidence="9">
    <location>
        <begin position="49"/>
        <end position="309"/>
    </location>
</feature>
<evidence type="ECO:0000256" key="1">
    <source>
        <dbReference type="ARBA" id="ARBA00012513"/>
    </source>
</evidence>
<dbReference type="InterPro" id="IPR050660">
    <property type="entry name" value="NEK_Ser/Thr_kinase"/>
</dbReference>
<dbReference type="PANTHER" id="PTHR43671:SF13">
    <property type="entry name" value="SERINE_THREONINE-PROTEIN KINASE NEK2"/>
    <property type="match status" value="1"/>
</dbReference>
<dbReference type="Proteomes" id="UP000663929">
    <property type="component" value="Chromosome"/>
</dbReference>
<feature type="compositionally biased region" description="Low complexity" evidence="8">
    <location>
        <begin position="1"/>
        <end position="19"/>
    </location>
</feature>
<evidence type="ECO:0000256" key="3">
    <source>
        <dbReference type="ARBA" id="ARBA00022679"/>
    </source>
</evidence>
<dbReference type="SUPFAM" id="SSF56112">
    <property type="entry name" value="Protein kinase-like (PK-like)"/>
    <property type="match status" value="1"/>
</dbReference>
<keyword evidence="6 10" id="KW-0418">Kinase</keyword>
<proteinExistence type="predicted"/>